<dbReference type="KEGG" id="ssei:FJR45_10630"/>
<keyword evidence="6" id="KW-1185">Reference proteome</keyword>
<evidence type="ECO:0000313" key="6">
    <source>
        <dbReference type="Proteomes" id="UP000593719"/>
    </source>
</evidence>
<name>A0A7M1B3R0_9BACT</name>
<dbReference type="FunFam" id="3.30.70.270:FF:000001">
    <property type="entry name" value="Diguanylate cyclase domain protein"/>
    <property type="match status" value="1"/>
</dbReference>
<dbReference type="EC" id="2.7.7.65" evidence="1"/>
<dbReference type="InterPro" id="IPR029151">
    <property type="entry name" value="Sensor-like_sf"/>
</dbReference>
<proteinExistence type="predicted"/>
<organism evidence="5 6">
    <name type="scientific">Sulfurimonas sediminis</name>
    <dbReference type="NCBI Taxonomy" id="2590020"/>
    <lineage>
        <taxon>Bacteria</taxon>
        <taxon>Pseudomonadati</taxon>
        <taxon>Campylobacterota</taxon>
        <taxon>Epsilonproteobacteria</taxon>
        <taxon>Campylobacterales</taxon>
        <taxon>Sulfurimonadaceae</taxon>
        <taxon>Sulfurimonas</taxon>
    </lineage>
</organism>
<dbReference type="InterPro" id="IPR050469">
    <property type="entry name" value="Diguanylate_Cyclase"/>
</dbReference>
<dbReference type="NCBIfam" id="TIGR00254">
    <property type="entry name" value="GGDEF"/>
    <property type="match status" value="1"/>
</dbReference>
<dbReference type="GO" id="GO:0052621">
    <property type="term" value="F:diguanylate cyclase activity"/>
    <property type="evidence" value="ECO:0007669"/>
    <property type="project" value="UniProtKB-EC"/>
</dbReference>
<sequence length="605" mass="71014">MNFFQKHKFFISTLILLFVAAVSFAVYYGYVQVQEEKIRQNEYKKVAQQIQRKVANAIVLKEKATLAIALALVSQKDFQYRIIKKTIPAHYFDTIIKQFRENTLYKNIWIQVMDRNGKPLYRSWTNKHGENLAKLREEIVTIKKTKQILNDLSVGEYDLSIKAMIPIMSGKKMLGIFEVISHFNSIAKNFKEYGYESVVVVTKEESKHIKHPFTKLFIGEYYVANLNAPKNLRDLLKKVGIENIARKPYTIVNDYFIVPYSIKNSNKKVLGYDFVFQKVSRLQNIELEQFTFRWMILGLLFFSLLGAFINITLYIFMRKQKIYYKNIIDTSKNIIIINDKKKILEVNKTFFKYFKNYKTLEAFQEQNSCVCKFFVKEEGYLVEGDLSHYWLEVILKNTETTNKVKMNIDNETYYFSITAALIDAKKDYYSVVLSDITQEEIYKNELQKSVITDPLTGLYNRRYYYEKIKEEMYAAKRYGLALSIVMTDIDFFKKVNDTHGHDVGDEVLKAYSKLLQENLRESDILCRIGGEEFIIILPHTTREQAVKIAEKLRKSVQQSKEILPITMSFGVTEYVHGESEDYIFKRVDEALYRAKEKGRNKVEAG</sequence>
<accession>A0A7M1B3R0</accession>
<evidence type="ECO:0000256" key="1">
    <source>
        <dbReference type="ARBA" id="ARBA00012528"/>
    </source>
</evidence>
<comment type="catalytic activity">
    <reaction evidence="2">
        <text>2 GTP = 3',3'-c-di-GMP + 2 diphosphate</text>
        <dbReference type="Rhea" id="RHEA:24898"/>
        <dbReference type="ChEBI" id="CHEBI:33019"/>
        <dbReference type="ChEBI" id="CHEBI:37565"/>
        <dbReference type="ChEBI" id="CHEBI:58805"/>
        <dbReference type="EC" id="2.7.7.65"/>
    </reaction>
</comment>
<dbReference type="Pfam" id="PF14827">
    <property type="entry name" value="dCache_3"/>
    <property type="match status" value="1"/>
</dbReference>
<dbReference type="InterPro" id="IPR029150">
    <property type="entry name" value="dCache_3"/>
</dbReference>
<feature type="domain" description="GGDEF" evidence="4">
    <location>
        <begin position="480"/>
        <end position="605"/>
    </location>
</feature>
<dbReference type="GO" id="GO:1902201">
    <property type="term" value="P:negative regulation of bacterial-type flagellum-dependent cell motility"/>
    <property type="evidence" value="ECO:0007669"/>
    <property type="project" value="TreeGrafter"/>
</dbReference>
<dbReference type="Proteomes" id="UP000593719">
    <property type="component" value="Chromosome"/>
</dbReference>
<protein>
    <recommendedName>
        <fullName evidence="1">diguanylate cyclase</fullName>
        <ecNumber evidence="1">2.7.7.65</ecNumber>
    </recommendedName>
</protein>
<dbReference type="SMART" id="SM00267">
    <property type="entry name" value="GGDEF"/>
    <property type="match status" value="1"/>
</dbReference>
<evidence type="ECO:0000259" key="4">
    <source>
        <dbReference type="PROSITE" id="PS50887"/>
    </source>
</evidence>
<keyword evidence="3" id="KW-1133">Transmembrane helix</keyword>
<dbReference type="SUPFAM" id="SSF55073">
    <property type="entry name" value="Nucleotide cyclase"/>
    <property type="match status" value="1"/>
</dbReference>
<evidence type="ECO:0000313" key="5">
    <source>
        <dbReference type="EMBL" id="QOP44377.1"/>
    </source>
</evidence>
<dbReference type="AlphaFoldDB" id="A0A7M1B3R0"/>
<dbReference type="EMBL" id="CP041235">
    <property type="protein sequence ID" value="QOP44377.1"/>
    <property type="molecule type" value="Genomic_DNA"/>
</dbReference>
<keyword evidence="3" id="KW-0472">Membrane</keyword>
<dbReference type="CDD" id="cd01949">
    <property type="entry name" value="GGDEF"/>
    <property type="match status" value="1"/>
</dbReference>
<dbReference type="SUPFAM" id="SSF103190">
    <property type="entry name" value="Sensory domain-like"/>
    <property type="match status" value="1"/>
</dbReference>
<gene>
    <name evidence="5" type="ORF">FJR45_10630</name>
</gene>
<dbReference type="PROSITE" id="PS50887">
    <property type="entry name" value="GGDEF"/>
    <property type="match status" value="1"/>
</dbReference>
<dbReference type="InterPro" id="IPR029787">
    <property type="entry name" value="Nucleotide_cyclase"/>
</dbReference>
<evidence type="ECO:0000256" key="2">
    <source>
        <dbReference type="ARBA" id="ARBA00034247"/>
    </source>
</evidence>
<keyword evidence="3" id="KW-0812">Transmembrane</keyword>
<dbReference type="RefSeq" id="WP_193150520.1">
    <property type="nucleotide sequence ID" value="NZ_CP041235.1"/>
</dbReference>
<dbReference type="Pfam" id="PF00990">
    <property type="entry name" value="GGDEF"/>
    <property type="match status" value="1"/>
</dbReference>
<dbReference type="GO" id="GO:0043709">
    <property type="term" value="P:cell adhesion involved in single-species biofilm formation"/>
    <property type="evidence" value="ECO:0007669"/>
    <property type="project" value="TreeGrafter"/>
</dbReference>
<reference evidence="5 6" key="1">
    <citation type="submission" date="2019-06" db="EMBL/GenBank/DDBJ databases">
        <title>Sulfurimonas gotlandica sp. nov., a chemoautotrophic and psychrotolerant epsilonproteobacterium isolated from a pelagic redoxcline, and an emended description of the genus Sulfurimonas.</title>
        <authorList>
            <person name="Wang S."/>
            <person name="Jiang L."/>
            <person name="Shao Z."/>
        </authorList>
    </citation>
    <scope>NUCLEOTIDE SEQUENCE [LARGE SCALE GENOMIC DNA]</scope>
    <source>
        <strain evidence="5 6">S2-6</strain>
    </source>
</reference>
<dbReference type="GO" id="GO:0005886">
    <property type="term" value="C:plasma membrane"/>
    <property type="evidence" value="ECO:0007669"/>
    <property type="project" value="TreeGrafter"/>
</dbReference>
<feature type="transmembrane region" description="Helical" evidence="3">
    <location>
        <begin position="294"/>
        <end position="316"/>
    </location>
</feature>
<dbReference type="Gene3D" id="3.30.70.270">
    <property type="match status" value="1"/>
</dbReference>
<dbReference type="InterPro" id="IPR043128">
    <property type="entry name" value="Rev_trsase/Diguanyl_cyclase"/>
</dbReference>
<dbReference type="InterPro" id="IPR000160">
    <property type="entry name" value="GGDEF_dom"/>
</dbReference>
<dbReference type="PANTHER" id="PTHR45138">
    <property type="entry name" value="REGULATORY COMPONENTS OF SENSORY TRANSDUCTION SYSTEM"/>
    <property type="match status" value="1"/>
</dbReference>
<dbReference type="PANTHER" id="PTHR45138:SF9">
    <property type="entry name" value="DIGUANYLATE CYCLASE DGCM-RELATED"/>
    <property type="match status" value="1"/>
</dbReference>
<evidence type="ECO:0000256" key="3">
    <source>
        <dbReference type="SAM" id="Phobius"/>
    </source>
</evidence>